<organism evidence="1">
    <name type="scientific">uncultured Sulfurovum sp</name>
    <dbReference type="NCBI Taxonomy" id="269237"/>
    <lineage>
        <taxon>Bacteria</taxon>
        <taxon>Pseudomonadati</taxon>
        <taxon>Campylobacterota</taxon>
        <taxon>Epsilonproteobacteria</taxon>
        <taxon>Campylobacterales</taxon>
        <taxon>Sulfurovaceae</taxon>
        <taxon>Sulfurovum</taxon>
        <taxon>environmental samples</taxon>
    </lineage>
</organism>
<dbReference type="InterPro" id="IPR012675">
    <property type="entry name" value="Beta-grasp_dom_sf"/>
</dbReference>
<dbReference type="Gene3D" id="1.10.1060.20">
    <property type="match status" value="1"/>
</dbReference>
<evidence type="ECO:0000313" key="1">
    <source>
        <dbReference type="EMBL" id="CAA6807497.1"/>
    </source>
</evidence>
<dbReference type="Gene3D" id="3.10.20.30">
    <property type="match status" value="1"/>
</dbReference>
<sequence length="345" mass="38904">MPFENMINLQVRAFFFNSATDYLPYYKNFDISVNKNATLLNVLDKVKAKNPDFSFPNKNIILKINHLVTTADTLVSDVVATLGREIQIDPATSYRANNGLILNDDDFMESFELLAPYASEADKAYYQSLYALHYASESNNYNRQYIGDAILILASKMINDGNENKQAILEAISDEYNGIRCCEYENNVLNGKDYKQEIRELKEMLTLKDTVSCFDKLSFGKRNHEIDSKELTNANVALYVGSNENTEKAHTLILENVKAYIHFSKAHKLAGQTLMSTHHEIAHKKAGSMLLDALDSGANILVCVKDDDAHILQKALFSCERIMGRDIKLKITSLSKIEDLSSQTV</sequence>
<dbReference type="EMBL" id="CACVAX010000017">
    <property type="protein sequence ID" value="CAA6807497.1"/>
    <property type="molecule type" value="Genomic_DNA"/>
</dbReference>
<evidence type="ECO:0008006" key="2">
    <source>
        <dbReference type="Google" id="ProtNLM"/>
    </source>
</evidence>
<proteinExistence type="predicted"/>
<name>A0A6S6SPS3_9BACT</name>
<protein>
    <recommendedName>
        <fullName evidence="2">DUF5644 domain-containing protein</fullName>
    </recommendedName>
</protein>
<reference evidence="1" key="1">
    <citation type="submission" date="2020-01" db="EMBL/GenBank/DDBJ databases">
        <authorList>
            <person name="Meier V. D."/>
            <person name="Meier V D."/>
        </authorList>
    </citation>
    <scope>NUCLEOTIDE SEQUENCE</scope>
    <source>
        <strain evidence="1">HLG_WM_MAG_04</strain>
    </source>
</reference>
<accession>A0A6S6SPS3</accession>
<gene>
    <name evidence="1" type="ORF">HELGO_WM36970</name>
</gene>
<dbReference type="AlphaFoldDB" id="A0A6S6SPS3"/>
<dbReference type="Gene3D" id="3.40.50.11810">
    <property type="match status" value="1"/>
</dbReference>